<name>A0ABS7VGY4_9HYPH</name>
<keyword evidence="2" id="KW-1185">Reference proteome</keyword>
<proteinExistence type="predicted"/>
<reference evidence="1 2" key="1">
    <citation type="submission" date="2021-09" db="EMBL/GenBank/DDBJ databases">
        <title>The complete genome sequence of a new microorganism.</title>
        <authorList>
            <person name="Zi Z."/>
        </authorList>
    </citation>
    <scope>NUCLEOTIDE SEQUENCE [LARGE SCALE GENOMIC DNA]</scope>
    <source>
        <strain evidence="1 2">WGZ8</strain>
    </source>
</reference>
<protein>
    <recommendedName>
        <fullName evidence="3">DUF3305 domain-containing protein</fullName>
    </recommendedName>
</protein>
<dbReference type="RefSeq" id="WP_224310824.1">
    <property type="nucleotide sequence ID" value="NZ_JAIRBM010000001.1"/>
</dbReference>
<sequence>MNHHILPMIPAHVTSLLRPARNAPVEERIEGAWHVYPMEGALELHYTDQAGNPSRRWIIARELKVGPGKTLLGGIDMADDGYRGFRADRIERLVDAETGLVVDRNIIDWLIKRAERQAKERRKAQDQP</sequence>
<organism evidence="1 2">
    <name type="scientific">Microvirga puerhi</name>
    <dbReference type="NCBI Taxonomy" id="2876078"/>
    <lineage>
        <taxon>Bacteria</taxon>
        <taxon>Pseudomonadati</taxon>
        <taxon>Pseudomonadota</taxon>
        <taxon>Alphaproteobacteria</taxon>
        <taxon>Hyphomicrobiales</taxon>
        <taxon>Methylobacteriaceae</taxon>
        <taxon>Microvirga</taxon>
    </lineage>
</organism>
<evidence type="ECO:0000313" key="2">
    <source>
        <dbReference type="Proteomes" id="UP000704176"/>
    </source>
</evidence>
<dbReference type="EMBL" id="JAIRBM010000001">
    <property type="protein sequence ID" value="MBZ6074764.1"/>
    <property type="molecule type" value="Genomic_DNA"/>
</dbReference>
<gene>
    <name evidence="1" type="ORF">K9B37_00420</name>
</gene>
<evidence type="ECO:0000313" key="1">
    <source>
        <dbReference type="EMBL" id="MBZ6074764.1"/>
    </source>
</evidence>
<dbReference type="Proteomes" id="UP000704176">
    <property type="component" value="Unassembled WGS sequence"/>
</dbReference>
<accession>A0ABS7VGY4</accession>
<comment type="caution">
    <text evidence="1">The sequence shown here is derived from an EMBL/GenBank/DDBJ whole genome shotgun (WGS) entry which is preliminary data.</text>
</comment>
<evidence type="ECO:0008006" key="3">
    <source>
        <dbReference type="Google" id="ProtNLM"/>
    </source>
</evidence>